<gene>
    <name evidence="3" type="ORF">FHS90_004043</name>
</gene>
<proteinExistence type="predicted"/>
<dbReference type="EMBL" id="JACJIQ010000020">
    <property type="protein sequence ID" value="MBA9079308.1"/>
    <property type="molecule type" value="Genomic_DNA"/>
</dbReference>
<organism evidence="3 4">
    <name type="scientific">Rufibacter quisquiliarum</name>
    <dbReference type="NCBI Taxonomy" id="1549639"/>
    <lineage>
        <taxon>Bacteria</taxon>
        <taxon>Pseudomonadati</taxon>
        <taxon>Bacteroidota</taxon>
        <taxon>Cytophagia</taxon>
        <taxon>Cytophagales</taxon>
        <taxon>Hymenobacteraceae</taxon>
        <taxon>Rufibacter</taxon>
    </lineage>
</organism>
<evidence type="ECO:0000313" key="3">
    <source>
        <dbReference type="EMBL" id="MBA9079308.1"/>
    </source>
</evidence>
<evidence type="ECO:0000256" key="1">
    <source>
        <dbReference type="SAM" id="Phobius"/>
    </source>
</evidence>
<dbReference type="InterPro" id="IPR025646">
    <property type="entry name" value="DUF4350"/>
</dbReference>
<reference evidence="3 4" key="1">
    <citation type="submission" date="2020-08" db="EMBL/GenBank/DDBJ databases">
        <title>Genomic Encyclopedia of Type Strains, Phase IV (KMG-IV): sequencing the most valuable type-strain genomes for metagenomic binning, comparative biology and taxonomic classification.</title>
        <authorList>
            <person name="Goeker M."/>
        </authorList>
    </citation>
    <scope>NUCLEOTIDE SEQUENCE [LARGE SCALE GENOMIC DNA]</scope>
    <source>
        <strain evidence="3 4">DSM 29854</strain>
    </source>
</reference>
<keyword evidence="4" id="KW-1185">Reference proteome</keyword>
<feature type="transmembrane region" description="Helical" evidence="1">
    <location>
        <begin position="262"/>
        <end position="280"/>
    </location>
</feature>
<dbReference type="RefSeq" id="WP_182514242.1">
    <property type="nucleotide sequence ID" value="NZ_JACJIQ010000020.1"/>
</dbReference>
<evidence type="ECO:0000259" key="2">
    <source>
        <dbReference type="Pfam" id="PF14258"/>
    </source>
</evidence>
<name>A0A839GXX9_9BACT</name>
<dbReference type="AlphaFoldDB" id="A0A839GXX9"/>
<comment type="caution">
    <text evidence="3">The sequence shown here is derived from an EMBL/GenBank/DDBJ whole genome shotgun (WGS) entry which is preliminary data.</text>
</comment>
<protein>
    <recommendedName>
        <fullName evidence="2">DUF4350 domain-containing protein</fullName>
    </recommendedName>
</protein>
<keyword evidence="1" id="KW-0812">Transmembrane</keyword>
<sequence length="398" mass="45803">MSGMKKWALVLALLFTVFVVVEYYRPKPVDWAQTYVNKDKIPYGTYVLYQLLPDLFPNHAVEQVRLPILNQLENYWAAEEDSAAGTVNYLFVNASFQADSLDLDALLGFVEAGNNVFIGSHYFGKLQDTLHFKVEAFSAQKKDSLGLVFTHPQFKDIPPVLYDWEKVDGVLELGSAAQATVLGKNTEGGVNYVQMPFGKGNFFLSTVPLAFTNYHVITNRQNRYAAMALSHLPDQTVWWDEYQKQGPEGESSIFRVLLSHDALAWAYYVALGGLLVFVFFESKRTQRIIPVWEKPRNTTLEFVRVVGNLYFNHGDHKVIAEKKVNYFLEYLRLHYHESTSVLDAEFQERISHKSGVDAQEVSKLFYIIQDVRTYETVQEVTLWQLNQKLENFYRQASR</sequence>
<evidence type="ECO:0000313" key="4">
    <source>
        <dbReference type="Proteomes" id="UP000563094"/>
    </source>
</evidence>
<dbReference type="Pfam" id="PF14258">
    <property type="entry name" value="DUF4350"/>
    <property type="match status" value="1"/>
</dbReference>
<feature type="domain" description="DUF4350" evidence="2">
    <location>
        <begin position="38"/>
        <end position="229"/>
    </location>
</feature>
<accession>A0A839GXX9</accession>
<dbReference type="Proteomes" id="UP000563094">
    <property type="component" value="Unassembled WGS sequence"/>
</dbReference>
<keyword evidence="1" id="KW-0472">Membrane</keyword>
<keyword evidence="1" id="KW-1133">Transmembrane helix</keyword>